<protein>
    <submittedName>
        <fullName evidence="1">Uncharacterized protein</fullName>
    </submittedName>
</protein>
<accession>A0A0D6PF75</accession>
<proteinExistence type="predicted"/>
<comment type="caution">
    <text evidence="1">The sequence shown here is derived from an EMBL/GenBank/DDBJ whole genome shotgun (WGS) entry which is preliminary data.</text>
</comment>
<dbReference type="AlphaFoldDB" id="A0A0D6PF75"/>
<dbReference type="EMBL" id="BANC01000035">
    <property type="protein sequence ID" value="GAN80011.1"/>
    <property type="molecule type" value="Genomic_DNA"/>
</dbReference>
<reference evidence="1 2" key="1">
    <citation type="submission" date="2012-11" db="EMBL/GenBank/DDBJ databases">
        <title>Whole genome sequence of Acidocella aminolytica 101 = DSM 11237.</title>
        <authorList>
            <person name="Azuma Y."/>
            <person name="Higashiura N."/>
            <person name="Hirakawa H."/>
            <person name="Matsushita K."/>
        </authorList>
    </citation>
    <scope>NUCLEOTIDE SEQUENCE [LARGE SCALE GENOMIC DNA]</scope>
    <source>
        <strain evidence="2">101 / DSM 11237</strain>
    </source>
</reference>
<keyword evidence="2" id="KW-1185">Reference proteome</keyword>
<evidence type="ECO:0000313" key="1">
    <source>
        <dbReference type="EMBL" id="GAN80011.1"/>
    </source>
</evidence>
<dbReference type="Proteomes" id="UP000032668">
    <property type="component" value="Unassembled WGS sequence"/>
</dbReference>
<organism evidence="1 2">
    <name type="scientific">Acidocella aminolytica 101 = DSM 11237</name>
    <dbReference type="NCBI Taxonomy" id="1120923"/>
    <lineage>
        <taxon>Bacteria</taxon>
        <taxon>Pseudomonadati</taxon>
        <taxon>Pseudomonadota</taxon>
        <taxon>Alphaproteobacteria</taxon>
        <taxon>Acetobacterales</taxon>
        <taxon>Acidocellaceae</taxon>
        <taxon>Acidocella</taxon>
    </lineage>
</organism>
<sequence length="64" mass="6810">MEVSLKLGGMKLPVEAVSSGEAEADTNWSAGRAAGTGLGLSVLRLLNTDPPWWLIATDVRRSTR</sequence>
<name>A0A0D6PF75_9PROT</name>
<evidence type="ECO:0000313" key="2">
    <source>
        <dbReference type="Proteomes" id="UP000032668"/>
    </source>
</evidence>
<dbReference type="RefSeq" id="WP_139284868.1">
    <property type="nucleotide sequence ID" value="NZ_BANC01000035.1"/>
</dbReference>
<gene>
    <name evidence="1" type="ORF">Aam_035_018</name>
</gene>